<dbReference type="Gene3D" id="4.10.1060.10">
    <property type="entry name" value="Zinc finger, RanBP2-type"/>
    <property type="match status" value="3"/>
</dbReference>
<evidence type="ECO:0000256" key="5">
    <source>
        <dbReference type="SAM" id="MobiDB-lite"/>
    </source>
</evidence>
<dbReference type="PROSITE" id="PS01358">
    <property type="entry name" value="ZF_RANBP2_1"/>
    <property type="match status" value="2"/>
</dbReference>
<evidence type="ECO:0000313" key="8">
    <source>
        <dbReference type="Proteomes" id="UP000554482"/>
    </source>
</evidence>
<dbReference type="PROSITE" id="PS50199">
    <property type="entry name" value="ZF_RANBP2_2"/>
    <property type="match status" value="3"/>
</dbReference>
<dbReference type="PANTHER" id="PTHR23111:SF40">
    <property type="entry name" value="RNA-BINDING PROTEIN INVOLVED IN HETEROCHROMATIN ASSEMBLY-RELATED"/>
    <property type="match status" value="1"/>
</dbReference>
<feature type="domain" description="RanBP2-type" evidence="6">
    <location>
        <begin position="429"/>
        <end position="458"/>
    </location>
</feature>
<evidence type="ECO:0000313" key="7">
    <source>
        <dbReference type="EMBL" id="KAF5176988.1"/>
    </source>
</evidence>
<dbReference type="InterPro" id="IPR001876">
    <property type="entry name" value="Znf_RanBP2"/>
</dbReference>
<dbReference type="AlphaFoldDB" id="A0A7J6UX25"/>
<dbReference type="SMART" id="SM00547">
    <property type="entry name" value="ZnF_RBZ"/>
    <property type="match status" value="3"/>
</dbReference>
<dbReference type="GO" id="GO:0008270">
    <property type="term" value="F:zinc ion binding"/>
    <property type="evidence" value="ECO:0007669"/>
    <property type="project" value="UniProtKB-KW"/>
</dbReference>
<dbReference type="GO" id="GO:0003729">
    <property type="term" value="F:mRNA binding"/>
    <property type="evidence" value="ECO:0007669"/>
    <property type="project" value="TreeGrafter"/>
</dbReference>
<name>A0A7J6UX25_THATH</name>
<dbReference type="Pfam" id="PF00641">
    <property type="entry name" value="Zn_ribbon_RanBP"/>
    <property type="match status" value="3"/>
</dbReference>
<dbReference type="GO" id="GO:0005737">
    <property type="term" value="C:cytoplasm"/>
    <property type="evidence" value="ECO:0007669"/>
    <property type="project" value="TreeGrafter"/>
</dbReference>
<keyword evidence="3" id="KW-0862">Zinc</keyword>
<accession>A0A7J6UX25</accession>
<evidence type="ECO:0000256" key="4">
    <source>
        <dbReference type="PROSITE-ProRule" id="PRU00322"/>
    </source>
</evidence>
<feature type="region of interest" description="Disordered" evidence="5">
    <location>
        <begin position="352"/>
        <end position="386"/>
    </location>
</feature>
<dbReference type="SUPFAM" id="SSF90209">
    <property type="entry name" value="Ran binding protein zinc finger-like"/>
    <property type="match status" value="2"/>
</dbReference>
<comment type="caution">
    <text evidence="7">The sequence shown here is derived from an EMBL/GenBank/DDBJ whole genome shotgun (WGS) entry which is preliminary data.</text>
</comment>
<gene>
    <name evidence="7" type="ORF">FRX31_033425</name>
</gene>
<evidence type="ECO:0000256" key="1">
    <source>
        <dbReference type="ARBA" id="ARBA00022723"/>
    </source>
</evidence>
<protein>
    <submittedName>
        <fullName evidence="7">Zinc finger protein var3 protein</fullName>
    </submittedName>
</protein>
<evidence type="ECO:0000256" key="3">
    <source>
        <dbReference type="ARBA" id="ARBA00022833"/>
    </source>
</evidence>
<keyword evidence="1" id="KW-0479">Metal-binding</keyword>
<evidence type="ECO:0000256" key="2">
    <source>
        <dbReference type="ARBA" id="ARBA00022771"/>
    </source>
</evidence>
<evidence type="ECO:0000259" key="6">
    <source>
        <dbReference type="PROSITE" id="PS50199"/>
    </source>
</evidence>
<keyword evidence="8" id="KW-1185">Reference proteome</keyword>
<organism evidence="7 8">
    <name type="scientific">Thalictrum thalictroides</name>
    <name type="common">Rue-anemone</name>
    <name type="synonym">Anemone thalictroides</name>
    <dbReference type="NCBI Taxonomy" id="46969"/>
    <lineage>
        <taxon>Eukaryota</taxon>
        <taxon>Viridiplantae</taxon>
        <taxon>Streptophyta</taxon>
        <taxon>Embryophyta</taxon>
        <taxon>Tracheophyta</taxon>
        <taxon>Spermatophyta</taxon>
        <taxon>Magnoliopsida</taxon>
        <taxon>Ranunculales</taxon>
        <taxon>Ranunculaceae</taxon>
        <taxon>Thalictroideae</taxon>
        <taxon>Thalictrum</taxon>
    </lineage>
</organism>
<keyword evidence="2 4" id="KW-0863">Zinc-finger</keyword>
<sequence>MHPVAIGRQRKHHMTMPSIQCTNRGISTSSCLKHNISTVASRSCIGATLLRINQHVQSTRLPLKRPQAETPVSNPLQMREFTVMAASRRLLFGSSFFRINRNTPSITPSSSISKTLLRRFSNSSHSPLRFTKTTPLPSFSLSLKSHFFNKYTTSSAAIDILTDNSESETTTISSPSSFTSHPWPEWITFIEKLKSKGFLDETLLPVEDDDDEGAAAASIGTSKKDLNLLRNASLGFARERFDIFKLLSREHIKDVVEYGCPSLFRKAVNSAKRLRATLKLDEGDVCCACNLRGSCDRAYEIMKDSEPSARTVDIVRMLLIYALDPLVLSGGERPQGREHVEAAARKLLSELSELSETPPDPSLPKPAVKPPKQQGEKTMVREPSQSVEMKRGDWTCSTCNFMNFARNTRCLECKADGPKRVPMDDVEMKKGDWNCPQCNFMNFARNRNCKNCQESRPKRVPGEWDCPSCDFLNYRRNTVCLKCSCAKPKDEVAEYEDQIWRRRR</sequence>
<dbReference type="InterPro" id="IPR036443">
    <property type="entry name" value="Znf_RanBP2_sf"/>
</dbReference>
<feature type="domain" description="RanBP2-type" evidence="6">
    <location>
        <begin position="460"/>
        <end position="489"/>
    </location>
</feature>
<proteinExistence type="predicted"/>
<reference evidence="7 8" key="1">
    <citation type="submission" date="2020-06" db="EMBL/GenBank/DDBJ databases">
        <title>Transcriptomic and genomic resources for Thalictrum thalictroides and T. hernandezii: Facilitating candidate gene discovery in an emerging model plant lineage.</title>
        <authorList>
            <person name="Arias T."/>
            <person name="Riano-Pachon D.M."/>
            <person name="Di Stilio V.S."/>
        </authorList>
    </citation>
    <scope>NUCLEOTIDE SEQUENCE [LARGE SCALE GENOMIC DNA]</scope>
    <source>
        <strain evidence="8">cv. WT478/WT964</strain>
        <tissue evidence="7">Leaves</tissue>
    </source>
</reference>
<dbReference type="PANTHER" id="PTHR23111">
    <property type="entry name" value="ZINC FINGER PROTEIN"/>
    <property type="match status" value="1"/>
</dbReference>
<dbReference type="OrthoDB" id="448399at2759"/>
<dbReference type="Proteomes" id="UP000554482">
    <property type="component" value="Unassembled WGS sequence"/>
</dbReference>
<feature type="domain" description="RanBP2-type" evidence="6">
    <location>
        <begin position="390"/>
        <end position="419"/>
    </location>
</feature>
<dbReference type="EMBL" id="JABWDY010041983">
    <property type="protein sequence ID" value="KAF5176988.1"/>
    <property type="molecule type" value="Genomic_DNA"/>
</dbReference>
<feature type="compositionally biased region" description="Pro residues" evidence="5">
    <location>
        <begin position="358"/>
        <end position="369"/>
    </location>
</feature>